<sequence>MPRTSSAAAAAVAALLLAGCAAPAPDAGGDSSQRVVLPPAGVVIDYQLSEGYDPAPGVAGVVRDSADVPASGLYSICYINGFQSQPADRERWLADNPDLVLLDGGQPVIDADWPDELILDTSDAGKRDRIAAIMADDFSACAEKGFDAVEIDNLDSYGRSGGRLDQDGAIALASLYTATAHAAGLAIAQKNSAELGKRGREQAGFDFAVAEECRRFDECALYTSVYGDLVFDIEYTDDLRGTFAEVCADPQVPASTILRDRDLTTPSSPDFVFEAC</sequence>
<dbReference type="InterPro" id="IPR004352">
    <property type="entry name" value="GH114_TIM-barrel"/>
</dbReference>
<dbReference type="RefSeq" id="WP_354024276.1">
    <property type="nucleotide sequence ID" value="NZ_JBEPSJ010000001.1"/>
</dbReference>
<evidence type="ECO:0000259" key="2">
    <source>
        <dbReference type="Pfam" id="PF03537"/>
    </source>
</evidence>
<keyword evidence="1" id="KW-0732">Signal</keyword>
<gene>
    <name evidence="3" type="ORF">ABIE21_001618</name>
</gene>
<accession>A0ABV2QM50</accession>
<comment type="caution">
    <text evidence="3">The sequence shown here is derived from an EMBL/GenBank/DDBJ whole genome shotgun (WGS) entry which is preliminary data.</text>
</comment>
<evidence type="ECO:0000256" key="1">
    <source>
        <dbReference type="SAM" id="SignalP"/>
    </source>
</evidence>
<dbReference type="PROSITE" id="PS51257">
    <property type="entry name" value="PROKAR_LIPOPROTEIN"/>
    <property type="match status" value="1"/>
</dbReference>
<dbReference type="InterPro" id="IPR017853">
    <property type="entry name" value="GH"/>
</dbReference>
<name>A0ABV2QM50_9MICO</name>
<dbReference type="PANTHER" id="PTHR35273">
    <property type="entry name" value="ALPHA-1,4 POLYGALACTOSAMINIDASE, PUTATIVE (AFU_ORTHOLOGUE AFUA_3G07890)-RELATED"/>
    <property type="match status" value="1"/>
</dbReference>
<protein>
    <recommendedName>
        <fullName evidence="2">Glycoside-hydrolase family GH114 TIM-barrel domain-containing protein</fullName>
    </recommendedName>
</protein>
<dbReference type="InterPro" id="IPR013785">
    <property type="entry name" value="Aldolase_TIM"/>
</dbReference>
<dbReference type="SUPFAM" id="SSF51445">
    <property type="entry name" value="(Trans)glycosidases"/>
    <property type="match status" value="1"/>
</dbReference>
<dbReference type="Gene3D" id="3.20.20.70">
    <property type="entry name" value="Aldolase class I"/>
    <property type="match status" value="1"/>
</dbReference>
<dbReference type="EMBL" id="JBEPSJ010000001">
    <property type="protein sequence ID" value="MET4582128.1"/>
    <property type="molecule type" value="Genomic_DNA"/>
</dbReference>
<dbReference type="Pfam" id="PF03537">
    <property type="entry name" value="Glyco_hydro_114"/>
    <property type="match status" value="1"/>
</dbReference>
<dbReference type="PANTHER" id="PTHR35273:SF2">
    <property type="entry name" value="ALPHA-GALACTOSIDASE"/>
    <property type="match status" value="1"/>
</dbReference>
<feature type="signal peptide" evidence="1">
    <location>
        <begin position="1"/>
        <end position="24"/>
    </location>
</feature>
<feature type="chain" id="PRO_5047183104" description="Glycoside-hydrolase family GH114 TIM-barrel domain-containing protein" evidence="1">
    <location>
        <begin position="25"/>
        <end position="276"/>
    </location>
</feature>
<feature type="domain" description="Glycoside-hydrolase family GH114 TIM-barrel" evidence="2">
    <location>
        <begin position="45"/>
        <end position="264"/>
    </location>
</feature>
<evidence type="ECO:0000313" key="3">
    <source>
        <dbReference type="EMBL" id="MET4582128.1"/>
    </source>
</evidence>
<evidence type="ECO:0000313" key="4">
    <source>
        <dbReference type="Proteomes" id="UP001549257"/>
    </source>
</evidence>
<organism evidence="3 4">
    <name type="scientific">Conyzicola nivalis</name>
    <dbReference type="NCBI Taxonomy" id="1477021"/>
    <lineage>
        <taxon>Bacteria</taxon>
        <taxon>Bacillati</taxon>
        <taxon>Actinomycetota</taxon>
        <taxon>Actinomycetes</taxon>
        <taxon>Micrococcales</taxon>
        <taxon>Microbacteriaceae</taxon>
        <taxon>Conyzicola</taxon>
    </lineage>
</organism>
<dbReference type="Proteomes" id="UP001549257">
    <property type="component" value="Unassembled WGS sequence"/>
</dbReference>
<keyword evidence="4" id="KW-1185">Reference proteome</keyword>
<reference evidence="3 4" key="1">
    <citation type="submission" date="2024-06" db="EMBL/GenBank/DDBJ databases">
        <title>Sorghum-associated microbial communities from plants grown in Nebraska, USA.</title>
        <authorList>
            <person name="Schachtman D."/>
        </authorList>
    </citation>
    <scope>NUCLEOTIDE SEQUENCE [LARGE SCALE GENOMIC DNA]</scope>
    <source>
        <strain evidence="3 4">2857</strain>
    </source>
</reference>
<proteinExistence type="predicted"/>